<sequence>MNCNSCDFDYLNNIVDYRIADLFNGMGSLFYGIDDKVLISNDQDQELADFFEKISEIDLPIGTKAYDFVCCPPDVIAYYLKDSNNTKKLEYNCSEINGTGFGGMRNLPKNQLESILDTYKNAAREITDECKKKSEHPLIIVENSGRESAERINGKYPISVNSKLIWEKLFIVDKFAQQICSSGNPCYIDSFDNIAACYFEDIDLVKSVFYKKKDAYNKEIKNAYTKAIMSMTQHKNKPMVLLGYSRDIMECCKINNGQEYLFGRRINGFVNDRAAFNLSKKENKTLDYKKTHVMNITFEEGANKLSAFLAREEFHSSTDAKSLPDLAKKRGFIYDACGLDKIYHFKKNEGGLSFGSNISYNDLDVADYRMRYFRGVTEDDGINGVMRTLTDFKNLGINPLYKPSGTGQGKGIIGYNPGELEANFKHRFYENLDKIKKEFGKGAGYPFLVMPVLNLAKTDLNEVYDMRFVIYKKINISGRSTIHTIPLIIKKTPKIKKEEYEENNGFFLTNITHSVLKTGRPSTDFTIPLCREDSLKKIGITKDQIKSMCLYFSVFQSWLLKTKYFRV</sequence>
<evidence type="ECO:0000313" key="2">
    <source>
        <dbReference type="Proteomes" id="UP000324392"/>
    </source>
</evidence>
<reference evidence="1 2" key="1">
    <citation type="submission" date="2019-03" db="EMBL/GenBank/DDBJ databases">
        <title>The genome sequence of Candidatus Serratia symbiotica strain IS.</title>
        <authorList>
            <person name="Nikoh N."/>
            <person name="Koga R."/>
            <person name="Oshima K."/>
            <person name="Hattori M."/>
            <person name="Fukatsu T."/>
        </authorList>
    </citation>
    <scope>NUCLEOTIDE SEQUENCE [LARGE SCALE GENOMIC DNA]</scope>
    <source>
        <strain evidence="1 2">IS</strain>
    </source>
</reference>
<organism evidence="1 2">
    <name type="scientific">Serratia symbiotica</name>
    <dbReference type="NCBI Taxonomy" id="138074"/>
    <lineage>
        <taxon>Bacteria</taxon>
        <taxon>Pseudomonadati</taxon>
        <taxon>Pseudomonadota</taxon>
        <taxon>Gammaproteobacteria</taxon>
        <taxon>Enterobacterales</taxon>
        <taxon>Yersiniaceae</taxon>
        <taxon>Serratia</taxon>
    </lineage>
</organism>
<dbReference type="Proteomes" id="UP000324392">
    <property type="component" value="Chromosome"/>
</dbReference>
<name>A0A455VG47_9GAMM</name>
<dbReference type="RefSeq" id="WP_149590718.1">
    <property type="nucleotide sequence ID" value="NZ_AP019531.1"/>
</dbReference>
<proteinExistence type="predicted"/>
<gene>
    <name evidence="1" type="ORF">SSYIS1_16180</name>
</gene>
<evidence type="ECO:0000313" key="1">
    <source>
        <dbReference type="EMBL" id="BBI92087.1"/>
    </source>
</evidence>
<dbReference type="EMBL" id="AP019531">
    <property type="protein sequence ID" value="BBI92087.1"/>
    <property type="molecule type" value="Genomic_DNA"/>
</dbReference>
<accession>A0A455VG47</accession>
<dbReference type="AlphaFoldDB" id="A0A455VG47"/>
<protein>
    <submittedName>
        <fullName evidence="1">Uncharacterized protein</fullName>
    </submittedName>
</protein>